<accession>A0A7J7JQK2</accession>
<keyword evidence="9" id="KW-0472">Membrane</keyword>
<dbReference type="SUPFAM" id="SSF53756">
    <property type="entry name" value="UDP-Glycosyltransferase/glycogen phosphorylase"/>
    <property type="match status" value="1"/>
</dbReference>
<comment type="pathway">
    <text evidence="2">Protein modification; protein glycosylation.</text>
</comment>
<keyword evidence="5 11" id="KW-0808">Transferase</keyword>
<keyword evidence="15" id="KW-1185">Reference proteome</keyword>
<keyword evidence="7" id="KW-0735">Signal-anchor</keyword>
<dbReference type="InterPro" id="IPR001503">
    <property type="entry name" value="Glyco_trans_10"/>
</dbReference>
<evidence type="ECO:0000256" key="2">
    <source>
        <dbReference type="ARBA" id="ARBA00004922"/>
    </source>
</evidence>
<evidence type="ECO:0000256" key="4">
    <source>
        <dbReference type="ARBA" id="ARBA00022676"/>
    </source>
</evidence>
<evidence type="ECO:0000256" key="11">
    <source>
        <dbReference type="RuleBase" id="RU003832"/>
    </source>
</evidence>
<dbReference type="PANTHER" id="PTHR11929:SF145">
    <property type="entry name" value="ALPHA-(1,3)-FUCOSYLTRANSFERASE FUT-1"/>
    <property type="match status" value="1"/>
</dbReference>
<keyword evidence="11" id="KW-0333">Golgi apparatus</keyword>
<proteinExistence type="inferred from homology"/>
<comment type="caution">
    <text evidence="14">The sequence shown here is derived from an EMBL/GenBank/DDBJ whole genome shotgun (WGS) entry which is preliminary data.</text>
</comment>
<keyword evidence="10" id="KW-0325">Glycoprotein</keyword>
<dbReference type="Gene3D" id="3.40.50.11660">
    <property type="entry name" value="Glycosyl transferase family 10, C-terminal domain"/>
    <property type="match status" value="1"/>
</dbReference>
<name>A0A7J7JQK2_BUGNE</name>
<gene>
    <name evidence="14" type="ORF">EB796_013438</name>
</gene>
<dbReference type="GO" id="GO:0032580">
    <property type="term" value="C:Golgi cisterna membrane"/>
    <property type="evidence" value="ECO:0007669"/>
    <property type="project" value="UniProtKB-SubCell"/>
</dbReference>
<sequence>MGQKGKTIIILTTVLLVVINLLNLLSSRFSATTNGLPHSELKKQGNKESEFAASALDKVSSQSTNLSLGNVELDRLVRQLEEMQRNEIDNLKSQDLVYELAENLTHLQDIFRKKGKDLEEKLKGIKNGHQKSSKMVLNRKLLILAGSVQDVEVMKYRAESDHEAVLHRTLIFGNRGRNANIHDEHLFDDCAAGCEFTSNPARFNESDVVILYAGPKGYDALKGKLHRAFSSQRFVYFFFEQPHHYAPRHLTKINKDVGINWTLHYQQDATVFWPYGTYKPRPIPYTLPTNYAQNKTRKVIWVVSNCRTPFAHREHYVAELIEYIDIDVYGTCTNHNQKYTSKGSVADMAAPYKFFISFENGDCDDYIRI</sequence>
<dbReference type="GO" id="GO:0046920">
    <property type="term" value="F:alpha-(1-&gt;3)-fucosyltransferase activity"/>
    <property type="evidence" value="ECO:0007669"/>
    <property type="project" value="TreeGrafter"/>
</dbReference>
<dbReference type="InterPro" id="IPR031481">
    <property type="entry name" value="Glyco_tran_10_N"/>
</dbReference>
<feature type="domain" description="Fucosyltransferase N-terminal" evidence="13">
    <location>
        <begin position="188"/>
        <end position="276"/>
    </location>
</feature>
<reference evidence="14" key="1">
    <citation type="submission" date="2020-06" db="EMBL/GenBank/DDBJ databases">
        <title>Draft genome of Bugula neritina, a colonial animal packing powerful symbionts and potential medicines.</title>
        <authorList>
            <person name="Rayko M."/>
        </authorList>
    </citation>
    <scope>NUCLEOTIDE SEQUENCE [LARGE SCALE GENOMIC DNA]</scope>
    <source>
        <strain evidence="14">Kwan_BN1</strain>
    </source>
</reference>
<organism evidence="14 15">
    <name type="scientific">Bugula neritina</name>
    <name type="common">Brown bryozoan</name>
    <name type="synonym">Sertularia neritina</name>
    <dbReference type="NCBI Taxonomy" id="10212"/>
    <lineage>
        <taxon>Eukaryota</taxon>
        <taxon>Metazoa</taxon>
        <taxon>Spiralia</taxon>
        <taxon>Lophotrochozoa</taxon>
        <taxon>Bryozoa</taxon>
        <taxon>Gymnolaemata</taxon>
        <taxon>Cheilostomatida</taxon>
        <taxon>Flustrina</taxon>
        <taxon>Buguloidea</taxon>
        <taxon>Bugulidae</taxon>
        <taxon>Bugula</taxon>
    </lineage>
</organism>
<evidence type="ECO:0000256" key="6">
    <source>
        <dbReference type="ARBA" id="ARBA00022692"/>
    </source>
</evidence>
<evidence type="ECO:0000256" key="9">
    <source>
        <dbReference type="ARBA" id="ARBA00023136"/>
    </source>
</evidence>
<keyword evidence="6 11" id="KW-0812">Transmembrane</keyword>
<evidence type="ECO:0000256" key="1">
    <source>
        <dbReference type="ARBA" id="ARBA00004167"/>
    </source>
</evidence>
<dbReference type="EC" id="2.4.1.-" evidence="11"/>
<feature type="domain" description="Fucosyltransferase C-terminal" evidence="12">
    <location>
        <begin position="293"/>
        <end position="367"/>
    </location>
</feature>
<keyword evidence="8" id="KW-1133">Transmembrane helix</keyword>
<evidence type="ECO:0000256" key="5">
    <source>
        <dbReference type="ARBA" id="ARBA00022679"/>
    </source>
</evidence>
<evidence type="ECO:0000256" key="8">
    <source>
        <dbReference type="ARBA" id="ARBA00022989"/>
    </source>
</evidence>
<evidence type="ECO:0000259" key="12">
    <source>
        <dbReference type="Pfam" id="PF00852"/>
    </source>
</evidence>
<evidence type="ECO:0000256" key="7">
    <source>
        <dbReference type="ARBA" id="ARBA00022968"/>
    </source>
</evidence>
<protein>
    <recommendedName>
        <fullName evidence="11">Fucosyltransferase</fullName>
        <ecNumber evidence="11">2.4.1.-</ecNumber>
    </recommendedName>
</protein>
<evidence type="ECO:0000313" key="15">
    <source>
        <dbReference type="Proteomes" id="UP000593567"/>
    </source>
</evidence>
<dbReference type="Pfam" id="PF17039">
    <property type="entry name" value="Glyco_tran_10_N"/>
    <property type="match status" value="1"/>
</dbReference>
<dbReference type="Proteomes" id="UP000593567">
    <property type="component" value="Unassembled WGS sequence"/>
</dbReference>
<evidence type="ECO:0000313" key="14">
    <source>
        <dbReference type="EMBL" id="KAF6028257.1"/>
    </source>
</evidence>
<dbReference type="PANTHER" id="PTHR11929">
    <property type="entry name" value="ALPHA- 1,3 -FUCOSYLTRANSFERASE"/>
    <property type="match status" value="1"/>
</dbReference>
<dbReference type="InterPro" id="IPR055270">
    <property type="entry name" value="Glyco_tran_10_C"/>
</dbReference>
<keyword evidence="4 11" id="KW-0328">Glycosyltransferase</keyword>
<evidence type="ECO:0000256" key="10">
    <source>
        <dbReference type="ARBA" id="ARBA00023180"/>
    </source>
</evidence>
<dbReference type="InterPro" id="IPR038577">
    <property type="entry name" value="GT10-like_C_sf"/>
</dbReference>
<dbReference type="Pfam" id="PF00852">
    <property type="entry name" value="Glyco_transf_10"/>
    <property type="match status" value="1"/>
</dbReference>
<comment type="subcellular location">
    <subcellularLocation>
        <location evidence="11">Golgi apparatus</location>
        <location evidence="11">Golgi stack membrane</location>
        <topology evidence="11">Single-pass type II membrane protein</topology>
    </subcellularLocation>
    <subcellularLocation>
        <location evidence="1">Membrane</location>
        <topology evidence="1">Single-pass membrane protein</topology>
    </subcellularLocation>
</comment>
<evidence type="ECO:0000259" key="13">
    <source>
        <dbReference type="Pfam" id="PF17039"/>
    </source>
</evidence>
<dbReference type="EMBL" id="VXIV02001970">
    <property type="protein sequence ID" value="KAF6028257.1"/>
    <property type="molecule type" value="Genomic_DNA"/>
</dbReference>
<evidence type="ECO:0000256" key="3">
    <source>
        <dbReference type="ARBA" id="ARBA00008919"/>
    </source>
</evidence>
<dbReference type="OrthoDB" id="8057859at2759"/>
<comment type="similarity">
    <text evidence="3 11">Belongs to the glycosyltransferase 10 family.</text>
</comment>
<dbReference type="UniPathway" id="UPA00378"/>
<dbReference type="AlphaFoldDB" id="A0A7J7JQK2"/>